<evidence type="ECO:0000256" key="4">
    <source>
        <dbReference type="PROSITE-ProRule" id="PRU00108"/>
    </source>
</evidence>
<comment type="subcellular location">
    <subcellularLocation>
        <location evidence="4">Nucleus</location>
    </subcellularLocation>
</comment>
<name>A0A4W5P5Q5_9TELE</name>
<evidence type="ECO:0000256" key="6">
    <source>
        <dbReference type="SAM" id="MobiDB-lite"/>
    </source>
</evidence>
<dbReference type="PANTHER" id="PTHR46241:SF1">
    <property type="entry name" value="OUTER DYNEIN ARM-DOCKING COMPLEX SUBUNIT 2"/>
    <property type="match status" value="1"/>
</dbReference>
<dbReference type="SUPFAM" id="SSF46689">
    <property type="entry name" value="Homeodomain-like"/>
    <property type="match status" value="1"/>
</dbReference>
<dbReference type="GO" id="GO:0061371">
    <property type="term" value="P:determination of heart left/right asymmetry"/>
    <property type="evidence" value="ECO:0007669"/>
    <property type="project" value="Ensembl"/>
</dbReference>
<proteinExistence type="predicted"/>
<dbReference type="Ensembl" id="ENSHHUT00000058832.1">
    <property type="protein sequence ID" value="ENSHHUP00000056875.1"/>
    <property type="gene ID" value="ENSHHUG00000033925.1"/>
</dbReference>
<dbReference type="SMART" id="SM00185">
    <property type="entry name" value="ARM"/>
    <property type="match status" value="7"/>
</dbReference>
<evidence type="ECO:0000256" key="3">
    <source>
        <dbReference type="ARBA" id="ARBA00023242"/>
    </source>
</evidence>
<dbReference type="Gene3D" id="1.25.10.10">
    <property type="entry name" value="Leucine-rich Repeat Variant"/>
    <property type="match status" value="3"/>
</dbReference>
<feature type="domain" description="Homeobox" evidence="7">
    <location>
        <begin position="1009"/>
        <end position="1071"/>
    </location>
</feature>
<dbReference type="FunFam" id="1.25.10.10:FF:000383">
    <property type="entry name" value="armadillo repeat-containing protein 4"/>
    <property type="match status" value="1"/>
</dbReference>
<dbReference type="Pfam" id="PF00514">
    <property type="entry name" value="Arm"/>
    <property type="match status" value="1"/>
</dbReference>
<dbReference type="Proteomes" id="UP000314982">
    <property type="component" value="Unassembled WGS sequence"/>
</dbReference>
<dbReference type="SUPFAM" id="SSF48371">
    <property type="entry name" value="ARM repeat"/>
    <property type="match status" value="2"/>
</dbReference>
<keyword evidence="9" id="KW-1185">Reference proteome</keyword>
<dbReference type="InterPro" id="IPR008422">
    <property type="entry name" value="KN_HD"/>
</dbReference>
<reference evidence="8" key="3">
    <citation type="submission" date="2025-09" db="UniProtKB">
        <authorList>
            <consortium name="Ensembl"/>
        </authorList>
    </citation>
    <scope>IDENTIFICATION</scope>
</reference>
<dbReference type="GO" id="GO:0003677">
    <property type="term" value="F:DNA binding"/>
    <property type="evidence" value="ECO:0007669"/>
    <property type="project" value="UniProtKB-UniRule"/>
</dbReference>
<feature type="region of interest" description="Disordered" evidence="6">
    <location>
        <begin position="336"/>
        <end position="466"/>
    </location>
</feature>
<evidence type="ECO:0000313" key="9">
    <source>
        <dbReference type="Proteomes" id="UP000314982"/>
    </source>
</evidence>
<feature type="DNA-binding region" description="Homeobox" evidence="4">
    <location>
        <begin position="1011"/>
        <end position="1072"/>
    </location>
</feature>
<feature type="compositionally biased region" description="Acidic residues" evidence="6">
    <location>
        <begin position="441"/>
        <end position="455"/>
    </location>
</feature>
<accession>A0A4W5P5Q5</accession>
<evidence type="ECO:0000256" key="2">
    <source>
        <dbReference type="ARBA" id="ARBA00023155"/>
    </source>
</evidence>
<dbReference type="InterPro" id="IPR000225">
    <property type="entry name" value="Armadillo"/>
</dbReference>
<dbReference type="PANTHER" id="PTHR46241">
    <property type="entry name" value="ARMADILLO REPEAT-CONTAINING PROTEIN 4 ARMC4"/>
    <property type="match status" value="1"/>
</dbReference>
<feature type="compositionally biased region" description="Basic and acidic residues" evidence="6">
    <location>
        <begin position="344"/>
        <end position="357"/>
    </location>
</feature>
<keyword evidence="3 4" id="KW-0539">Nucleus</keyword>
<reference evidence="9" key="1">
    <citation type="submission" date="2018-06" db="EMBL/GenBank/DDBJ databases">
        <title>Genome assembly of Danube salmon.</title>
        <authorList>
            <person name="Macqueen D.J."/>
            <person name="Gundappa M.K."/>
        </authorList>
    </citation>
    <scope>NUCLEOTIDE SEQUENCE [LARGE SCALE GENOMIC DNA]</scope>
</reference>
<protein>
    <submittedName>
        <fullName evidence="8">Outer dynein arm docking complex subunit 2</fullName>
    </submittedName>
</protein>
<reference evidence="8" key="2">
    <citation type="submission" date="2025-08" db="UniProtKB">
        <authorList>
            <consortium name="Ensembl"/>
        </authorList>
    </citation>
    <scope>IDENTIFICATION</scope>
</reference>
<dbReference type="InterPro" id="IPR023231">
    <property type="entry name" value="GSKIP_dom_sf"/>
</dbReference>
<feature type="repeat" description="ARM" evidence="5">
    <location>
        <begin position="648"/>
        <end position="690"/>
    </location>
</feature>
<evidence type="ECO:0000313" key="8">
    <source>
        <dbReference type="Ensembl" id="ENSHHUP00000056875.1"/>
    </source>
</evidence>
<dbReference type="InterPro" id="IPR009057">
    <property type="entry name" value="Homeodomain-like_sf"/>
</dbReference>
<dbReference type="Pfam" id="PF05920">
    <property type="entry name" value="Homeobox_KN"/>
    <property type="match status" value="1"/>
</dbReference>
<evidence type="ECO:0000256" key="1">
    <source>
        <dbReference type="ARBA" id="ARBA00023125"/>
    </source>
</evidence>
<feature type="repeat" description="ARM" evidence="5">
    <location>
        <begin position="554"/>
        <end position="596"/>
    </location>
</feature>
<feature type="region of interest" description="Disordered" evidence="6">
    <location>
        <begin position="1100"/>
        <end position="1121"/>
    </location>
</feature>
<evidence type="ECO:0000259" key="7">
    <source>
        <dbReference type="PROSITE" id="PS50071"/>
    </source>
</evidence>
<organism evidence="8 9">
    <name type="scientific">Hucho hucho</name>
    <name type="common">huchen</name>
    <dbReference type="NCBI Taxonomy" id="62062"/>
    <lineage>
        <taxon>Eukaryota</taxon>
        <taxon>Metazoa</taxon>
        <taxon>Chordata</taxon>
        <taxon>Craniata</taxon>
        <taxon>Vertebrata</taxon>
        <taxon>Euteleostomi</taxon>
        <taxon>Actinopterygii</taxon>
        <taxon>Neopterygii</taxon>
        <taxon>Teleostei</taxon>
        <taxon>Protacanthopterygii</taxon>
        <taxon>Salmoniformes</taxon>
        <taxon>Salmonidae</taxon>
        <taxon>Salmoninae</taxon>
        <taxon>Hucho</taxon>
    </lineage>
</organism>
<dbReference type="PROSITE" id="PS50071">
    <property type="entry name" value="HOMEOBOX_2"/>
    <property type="match status" value="1"/>
</dbReference>
<dbReference type="SMART" id="SM00389">
    <property type="entry name" value="HOX"/>
    <property type="match status" value="1"/>
</dbReference>
<dbReference type="PROSITE" id="PS50176">
    <property type="entry name" value="ARM_REPEAT"/>
    <property type="match status" value="2"/>
</dbReference>
<dbReference type="CDD" id="cd00086">
    <property type="entry name" value="homeodomain"/>
    <property type="match status" value="1"/>
</dbReference>
<feature type="compositionally biased region" description="Basic and acidic residues" evidence="6">
    <location>
        <begin position="390"/>
        <end position="415"/>
    </location>
</feature>
<dbReference type="PROSITE" id="PS00027">
    <property type="entry name" value="HOMEOBOX_1"/>
    <property type="match status" value="1"/>
</dbReference>
<dbReference type="STRING" id="62062.ENSHHUP00000056875"/>
<dbReference type="GeneTree" id="ENSGT00940000156625"/>
<dbReference type="InterPro" id="IPR011989">
    <property type="entry name" value="ARM-like"/>
</dbReference>
<sequence length="1297" mass="144809">MGVALTRAAQWTTASSGTGKLEITPVNESLLKEILEFVEQFSSRHPQEAKHVFKEPLQWTTSLEASDFKTEYDISGPTVKSHETDKDGHPMLQLTPPSISVHSFSQLSKIVQLATDKRLKEVRACLEANRDPVAKMLGPSFATVEGEDSSVLRLLEKVKEGDQAKETEIKVKLIILLQQLDTQLLSNSLKLISQEVRLSPAAVKNDVELLKSFCSEGEKRVLTSVQYTSDYEFTNGCRTPPWRQVHGEICYLVIKPCDTQPLHITCSTAGVFLNGGIRQEGEENSYDRTSDVYKDLVTLLKSKSPHFAENINKQDFAVQEELPTQKVQHVELVDAEEQGQPQRSYEHQEKNVHEKARQQLVQNKPGGKKKLEPSLKWKNLGLASPYDEADDKKSKKNAVSERFAETQEKMQKKADFSVSSLPGRQSSDKTKTPGGVGGADDFSESSSESEEDEEQSERRTESNTDLPSEYWQIQKLVKYLKGGNQTATVIALCSMRDFNLAQETCQLAIRDVGGLEVLINLLDTEEIKCKIGSLKILKEISRNSQIRRAIADLGGLQTMVKILDSPDKDLKYLAAETIANVAKFRRARRTVRQHGGIKRLVELLDCVPDSAALTEEQEKDVEVARCGALALWSCSKSTRNKEAIRKAGGIPLLARLLKSPHENMLIPVVGTLQECASERSYRIAIQTEGMIEDLVKNLNCDNHELQMHCASAIFKCAEDKRTRDLVRQCEGLQPLVTLLSQADNKQLLAATTGAIWKCSISMENVAKFQDYKALETLVGLLTDQPEEVLVNVVGALGEGAQKPANRATIRKCGGIQPLVNLLTGTNQALLVNVTKAVGACATELENMTIIDRLDGVRLLWSLLKNQNPDVQASAAWAICPCIENAKETRRDTGAAAASIRSQVQHFREDRQTFTHQIIRRNTEPKMNTIVFNKLSNQVIFDEKAKEVERSSRNYLEVIDGQPPDLHPDLLSSDHQVIKDNGIRHRRPTVCNLDNYVMKTKSEKGRQNSGKVRHKRQALQDMARPLKQWLYKHRDNPYPTKTEKILLALSSQMTLVQVSNWFANARRRLKNTVRQPDLSWALRIKLYNKYVQGNAERLSVSSDDTCSEDGDNPQRMQTSGGEFSKPMYQSVIKKEGATMMGTGLRAADAASLAEDYVTPPPKYKSSLLHRYLNDSLRHVMVANGVMDARKRNHSGSFSSNEYDDDLLSPSSSETEANFVYRAETMDHGSSKCDNGGVQKEKVRGKDETYWKEINAAMALTNLAQGKDSSGSGTTSCIIQKSSHISEVKTVKVPLVQKY</sequence>
<dbReference type="InterPro" id="IPR001356">
    <property type="entry name" value="HD"/>
</dbReference>
<dbReference type="Gene3D" id="1.10.10.60">
    <property type="entry name" value="Homeodomain-like"/>
    <property type="match status" value="1"/>
</dbReference>
<dbReference type="SUPFAM" id="SSF103107">
    <property type="entry name" value="Hypothetical protein c14orf129, hspc210"/>
    <property type="match status" value="1"/>
</dbReference>
<dbReference type="InterPro" id="IPR017970">
    <property type="entry name" value="Homeobox_CS"/>
</dbReference>
<dbReference type="InterPro" id="IPR016024">
    <property type="entry name" value="ARM-type_fold"/>
</dbReference>
<evidence type="ECO:0000256" key="5">
    <source>
        <dbReference type="PROSITE-ProRule" id="PRU00259"/>
    </source>
</evidence>
<keyword evidence="1 4" id="KW-0238">DNA-binding</keyword>
<keyword evidence="2 4" id="KW-0371">Homeobox</keyword>
<dbReference type="GO" id="GO:0005634">
    <property type="term" value="C:nucleus"/>
    <property type="evidence" value="ECO:0007669"/>
    <property type="project" value="UniProtKB-SubCell"/>
</dbReference>
<dbReference type="GO" id="GO:0000981">
    <property type="term" value="F:DNA-binding transcription factor activity, RNA polymerase II-specific"/>
    <property type="evidence" value="ECO:0007669"/>
    <property type="project" value="InterPro"/>
</dbReference>